<dbReference type="OrthoDB" id="2504585at2759"/>
<dbReference type="PANTHER" id="PTHR13710:SF105">
    <property type="entry name" value="ATP-DEPENDENT DNA HELICASE Q1"/>
    <property type="match status" value="1"/>
</dbReference>
<dbReference type="AlphaFoldDB" id="A0A0L0W4E2"/>
<dbReference type="InterPro" id="IPR014001">
    <property type="entry name" value="Helicase_ATP-bd"/>
</dbReference>
<evidence type="ECO:0000313" key="8">
    <source>
        <dbReference type="Proteomes" id="UP000054564"/>
    </source>
</evidence>
<dbReference type="GO" id="GO:0009378">
    <property type="term" value="F:four-way junction helicase activity"/>
    <property type="evidence" value="ECO:0007669"/>
    <property type="project" value="TreeGrafter"/>
</dbReference>
<protein>
    <recommendedName>
        <fullName evidence="5">DNA 3'-5' helicase</fullName>
        <ecNumber evidence="5">5.6.2.4</ecNumber>
    </recommendedName>
</protein>
<gene>
    <name evidence="7" type="ORF">PSTG_00654</name>
</gene>
<reference evidence="8" key="1">
    <citation type="submission" date="2014-03" db="EMBL/GenBank/DDBJ databases">
        <title>The Genome Sequence of Puccinia striiformis f. sp. tritici PST-78.</title>
        <authorList>
            <consortium name="The Broad Institute Genome Sequencing Platform"/>
            <person name="Cuomo C."/>
            <person name="Hulbert S."/>
            <person name="Chen X."/>
            <person name="Walker B."/>
            <person name="Young S.K."/>
            <person name="Zeng Q."/>
            <person name="Gargeya S."/>
            <person name="Fitzgerald M."/>
            <person name="Haas B."/>
            <person name="Abouelleil A."/>
            <person name="Alvarado L."/>
            <person name="Arachchi H.M."/>
            <person name="Berlin A.M."/>
            <person name="Chapman S.B."/>
            <person name="Goldberg J."/>
            <person name="Griggs A."/>
            <person name="Gujja S."/>
            <person name="Hansen M."/>
            <person name="Howarth C."/>
            <person name="Imamovic A."/>
            <person name="Larimer J."/>
            <person name="McCowan C."/>
            <person name="Montmayeur A."/>
            <person name="Murphy C."/>
            <person name="Neiman D."/>
            <person name="Pearson M."/>
            <person name="Priest M."/>
            <person name="Roberts A."/>
            <person name="Saif S."/>
            <person name="Shea T."/>
            <person name="Sisk P."/>
            <person name="Sykes S."/>
            <person name="Wortman J."/>
            <person name="Nusbaum C."/>
            <person name="Birren B."/>
        </authorList>
    </citation>
    <scope>NUCLEOTIDE SEQUENCE [LARGE SCALE GENOMIC DNA]</scope>
    <source>
        <strain evidence="8">race PST-78</strain>
    </source>
</reference>
<dbReference type="GO" id="GO:0000724">
    <property type="term" value="P:double-strand break repair via homologous recombination"/>
    <property type="evidence" value="ECO:0007669"/>
    <property type="project" value="TreeGrafter"/>
</dbReference>
<dbReference type="EMBL" id="AJIL01000004">
    <property type="protein sequence ID" value="KNF06145.1"/>
    <property type="molecule type" value="Genomic_DNA"/>
</dbReference>
<dbReference type="Proteomes" id="UP000054564">
    <property type="component" value="Unassembled WGS sequence"/>
</dbReference>
<dbReference type="InterPro" id="IPR027417">
    <property type="entry name" value="P-loop_NTPase"/>
</dbReference>
<name>A0A0L0W4E2_9BASI</name>
<dbReference type="GO" id="GO:0005737">
    <property type="term" value="C:cytoplasm"/>
    <property type="evidence" value="ECO:0007669"/>
    <property type="project" value="TreeGrafter"/>
</dbReference>
<dbReference type="InterPro" id="IPR011545">
    <property type="entry name" value="DEAD/DEAH_box_helicase_dom"/>
</dbReference>
<dbReference type="PANTHER" id="PTHR13710">
    <property type="entry name" value="DNA HELICASE RECQ FAMILY MEMBER"/>
    <property type="match status" value="1"/>
</dbReference>
<proteinExistence type="inferred from homology"/>
<dbReference type="Gene3D" id="3.40.50.300">
    <property type="entry name" value="P-loop containing nucleotide triphosphate hydrolases"/>
    <property type="match status" value="1"/>
</dbReference>
<dbReference type="SUPFAM" id="SSF52540">
    <property type="entry name" value="P-loop containing nucleoside triphosphate hydrolases"/>
    <property type="match status" value="1"/>
</dbReference>
<dbReference type="GO" id="GO:0005524">
    <property type="term" value="F:ATP binding"/>
    <property type="evidence" value="ECO:0007669"/>
    <property type="project" value="InterPro"/>
</dbReference>
<comment type="caution">
    <text evidence="7">The sequence shown here is derived from an EMBL/GenBank/DDBJ whole genome shotgun (WGS) entry which is preliminary data.</text>
</comment>
<dbReference type="GO" id="GO:0043138">
    <property type="term" value="F:3'-5' DNA helicase activity"/>
    <property type="evidence" value="ECO:0007669"/>
    <property type="project" value="UniProtKB-EC"/>
</dbReference>
<dbReference type="SMART" id="SM00487">
    <property type="entry name" value="DEXDc"/>
    <property type="match status" value="1"/>
</dbReference>
<evidence type="ECO:0000256" key="5">
    <source>
        <dbReference type="ARBA" id="ARBA00034808"/>
    </source>
</evidence>
<comment type="catalytic activity">
    <reaction evidence="4">
        <text>Couples ATP hydrolysis with the unwinding of duplex DNA by translocating in the 3'-5' direction.</text>
        <dbReference type="EC" id="5.6.2.4"/>
    </reaction>
</comment>
<keyword evidence="8" id="KW-1185">Reference proteome</keyword>
<evidence type="ECO:0000256" key="3">
    <source>
        <dbReference type="ARBA" id="ARBA00023235"/>
    </source>
</evidence>
<organism evidence="7 8">
    <name type="scientific">Puccinia striiformis f. sp. tritici PST-78</name>
    <dbReference type="NCBI Taxonomy" id="1165861"/>
    <lineage>
        <taxon>Eukaryota</taxon>
        <taxon>Fungi</taxon>
        <taxon>Dikarya</taxon>
        <taxon>Basidiomycota</taxon>
        <taxon>Pucciniomycotina</taxon>
        <taxon>Pucciniomycetes</taxon>
        <taxon>Pucciniales</taxon>
        <taxon>Pucciniaceae</taxon>
        <taxon>Puccinia</taxon>
    </lineage>
</organism>
<evidence type="ECO:0000256" key="4">
    <source>
        <dbReference type="ARBA" id="ARBA00034617"/>
    </source>
</evidence>
<evidence type="ECO:0000256" key="1">
    <source>
        <dbReference type="ARBA" id="ARBA00005446"/>
    </source>
</evidence>
<keyword evidence="3" id="KW-0413">Isomerase</keyword>
<dbReference type="GO" id="GO:0005694">
    <property type="term" value="C:chromosome"/>
    <property type="evidence" value="ECO:0007669"/>
    <property type="project" value="TreeGrafter"/>
</dbReference>
<dbReference type="PROSITE" id="PS51192">
    <property type="entry name" value="HELICASE_ATP_BIND_1"/>
    <property type="match status" value="1"/>
</dbReference>
<dbReference type="GO" id="GO:0003677">
    <property type="term" value="F:DNA binding"/>
    <property type="evidence" value="ECO:0007669"/>
    <property type="project" value="UniProtKB-KW"/>
</dbReference>
<dbReference type="Pfam" id="PF00270">
    <property type="entry name" value="DEAD"/>
    <property type="match status" value="1"/>
</dbReference>
<comment type="similarity">
    <text evidence="1">Belongs to the helicase family. RecQ subfamily.</text>
</comment>
<sequence>MILPRTKKKTAWTETGVNINKKVYEKSDPKLREHIEKTSFDFYGQMSKKLQIDAVFNLVQGRNTFLLAGTGFGKSRIPEIYFKMIPKKKKAVVLTLNPLDTLGDNQVAEKIDAGFTAINLTKETFTPKVAEEISQGVYQFVYLSPEIFLNSKLFDKIYFSTEFQERLALIVVDEAHMIYIWGLVETMRSLKKASLFARHQDSGIFRPCYGNLGGHLLFRNDKPILLLSATCRPVAIDAIKRSLKLTDANLDILRGELTRPEIRIVRVPMANSLASALDLIKVFPSHKDVADDQMVPALVYSGSRNRTLTVLEVIDRARETPGKCYIPKSSGARRFHSCQNWKRGRKTRAGHHSNDDRMDALAITPMCLRVAFAMDNRHGYIPLWEDDPNYIEECQREIRENMAKCCCSNCDEENSIKLIDNLPAASVSNFDSIVSDKFTASKSYDLKAKYPKRHTGTRKRKILPDERLEMDKFKLSMIKELHAYYYTIFKRGGSLMPKHLFADEEAEAIVNSFHNITTIQKLRRVIGVEAFVGQLEWLFKWINVYKENRDKEINNKSGGESEDVLESQPSKRIKTAAIRGVSRVSLDSAEALDHAERSPTKKMIAAATRNSLALERQAYNDMERAIELARKVQVEGIIQAVKKDYTSQNLRILQP</sequence>
<dbReference type="STRING" id="1165861.A0A0L0W4E2"/>
<feature type="domain" description="Helicase ATP-binding" evidence="6">
    <location>
        <begin position="55"/>
        <end position="249"/>
    </location>
</feature>
<evidence type="ECO:0000256" key="2">
    <source>
        <dbReference type="ARBA" id="ARBA00023125"/>
    </source>
</evidence>
<evidence type="ECO:0000313" key="7">
    <source>
        <dbReference type="EMBL" id="KNF06145.1"/>
    </source>
</evidence>
<dbReference type="EC" id="5.6.2.4" evidence="5"/>
<evidence type="ECO:0000259" key="6">
    <source>
        <dbReference type="PROSITE" id="PS51192"/>
    </source>
</evidence>
<keyword evidence="2" id="KW-0238">DNA-binding</keyword>
<accession>A0A0L0W4E2</accession>